<dbReference type="PROSITE" id="PS00383">
    <property type="entry name" value="TYR_PHOSPHATASE_1"/>
    <property type="match status" value="1"/>
</dbReference>
<dbReference type="Gene3D" id="3.90.190.10">
    <property type="entry name" value="Protein tyrosine phosphatase superfamily"/>
    <property type="match status" value="1"/>
</dbReference>
<dbReference type="InterPro" id="IPR000387">
    <property type="entry name" value="Tyr_Pase_dom"/>
</dbReference>
<gene>
    <name evidence="6" type="ORF">PAC_04780</name>
</gene>
<dbReference type="AlphaFoldDB" id="A0A1L7WQ46"/>
<evidence type="ECO:0000259" key="5">
    <source>
        <dbReference type="PROSITE" id="PS50056"/>
    </source>
</evidence>
<dbReference type="GO" id="GO:0043409">
    <property type="term" value="P:negative regulation of MAPK cascade"/>
    <property type="evidence" value="ECO:0007669"/>
    <property type="project" value="TreeGrafter"/>
</dbReference>
<dbReference type="InterPro" id="IPR016130">
    <property type="entry name" value="Tyr_Pase_AS"/>
</dbReference>
<evidence type="ECO:0000256" key="2">
    <source>
        <dbReference type="ARBA" id="ARBA00013064"/>
    </source>
</evidence>
<dbReference type="OrthoDB" id="10252009at2759"/>
<dbReference type="SUPFAM" id="SSF52799">
    <property type="entry name" value="(Phosphotyrosine protein) phosphatases II"/>
    <property type="match status" value="1"/>
</dbReference>
<organism evidence="6 7">
    <name type="scientific">Phialocephala subalpina</name>
    <dbReference type="NCBI Taxonomy" id="576137"/>
    <lineage>
        <taxon>Eukaryota</taxon>
        <taxon>Fungi</taxon>
        <taxon>Dikarya</taxon>
        <taxon>Ascomycota</taxon>
        <taxon>Pezizomycotina</taxon>
        <taxon>Leotiomycetes</taxon>
        <taxon>Helotiales</taxon>
        <taxon>Mollisiaceae</taxon>
        <taxon>Phialocephala</taxon>
        <taxon>Phialocephala fortinii species complex</taxon>
    </lineage>
</organism>
<dbReference type="Pfam" id="PF00782">
    <property type="entry name" value="DSPc"/>
    <property type="match status" value="1"/>
</dbReference>
<dbReference type="PANTHER" id="PTHR10159:SF519">
    <property type="entry name" value="DUAL SPECIFICITY PROTEIN PHOSPHATASE MPK3"/>
    <property type="match status" value="1"/>
</dbReference>
<evidence type="ECO:0000256" key="4">
    <source>
        <dbReference type="ARBA" id="ARBA00022912"/>
    </source>
</evidence>
<keyword evidence="4" id="KW-0904">Protein phosphatase</keyword>
<sequence>MSFYPLSPRIYRQCKYLHLPMKDEDDITPHIPSITTFVSSALRPANPTTNNNVLIHCVSGINRSAAAIITYLCHVKPKFGVVDAFMHLWEKKTNVCPRRRFLEQIERWFGRSRKGDKKAKGHRRGDISRECCDRVDQKRLEWMNNGKYERGVDWLWMQQGHGFTLEGKKDRFWEKGEGKVGEFKDAKSREEACALALRKLSVYEAEARKKFAANFPSAEK</sequence>
<comment type="similarity">
    <text evidence="1">Belongs to the protein-tyrosine phosphatase family. Non-receptor class dual specificity subfamily.</text>
</comment>
<dbReference type="InterPro" id="IPR000340">
    <property type="entry name" value="Dual-sp_phosphatase_cat-dom"/>
</dbReference>
<dbReference type="EC" id="3.1.3.48" evidence="2"/>
<dbReference type="PANTHER" id="PTHR10159">
    <property type="entry name" value="DUAL SPECIFICITY PROTEIN PHOSPHATASE"/>
    <property type="match status" value="1"/>
</dbReference>
<evidence type="ECO:0000256" key="1">
    <source>
        <dbReference type="ARBA" id="ARBA00008601"/>
    </source>
</evidence>
<reference evidence="6 7" key="1">
    <citation type="submission" date="2016-03" db="EMBL/GenBank/DDBJ databases">
        <authorList>
            <person name="Ploux O."/>
        </authorList>
    </citation>
    <scope>NUCLEOTIDE SEQUENCE [LARGE SCALE GENOMIC DNA]</scope>
    <source>
        <strain evidence="6 7">UAMH 11012</strain>
    </source>
</reference>
<dbReference type="PROSITE" id="PS50056">
    <property type="entry name" value="TYR_PHOSPHATASE_2"/>
    <property type="match status" value="1"/>
</dbReference>
<proteinExistence type="inferred from homology"/>
<feature type="domain" description="Tyrosine specific protein phosphatases" evidence="5">
    <location>
        <begin position="32"/>
        <end position="95"/>
    </location>
</feature>
<dbReference type="GO" id="GO:0004725">
    <property type="term" value="F:protein tyrosine phosphatase activity"/>
    <property type="evidence" value="ECO:0007669"/>
    <property type="project" value="UniProtKB-EC"/>
</dbReference>
<evidence type="ECO:0000256" key="3">
    <source>
        <dbReference type="ARBA" id="ARBA00022801"/>
    </source>
</evidence>
<accession>A0A1L7WQ46</accession>
<dbReference type="STRING" id="576137.A0A1L7WQ46"/>
<keyword evidence="7" id="KW-1185">Reference proteome</keyword>
<dbReference type="CDD" id="cd14498">
    <property type="entry name" value="DSP"/>
    <property type="match status" value="1"/>
</dbReference>
<protein>
    <recommendedName>
        <fullName evidence="2">protein-tyrosine-phosphatase</fullName>
        <ecNumber evidence="2">3.1.3.48</ecNumber>
    </recommendedName>
</protein>
<dbReference type="Proteomes" id="UP000184330">
    <property type="component" value="Unassembled WGS sequence"/>
</dbReference>
<keyword evidence="3" id="KW-0378">Hydrolase</keyword>
<dbReference type="GO" id="GO:0005737">
    <property type="term" value="C:cytoplasm"/>
    <property type="evidence" value="ECO:0007669"/>
    <property type="project" value="TreeGrafter"/>
</dbReference>
<dbReference type="InterPro" id="IPR029021">
    <property type="entry name" value="Prot-tyrosine_phosphatase-like"/>
</dbReference>
<dbReference type="EMBL" id="FJOG01000005">
    <property type="protein sequence ID" value="CZR54895.1"/>
    <property type="molecule type" value="Genomic_DNA"/>
</dbReference>
<evidence type="ECO:0000313" key="7">
    <source>
        <dbReference type="Proteomes" id="UP000184330"/>
    </source>
</evidence>
<evidence type="ECO:0000313" key="6">
    <source>
        <dbReference type="EMBL" id="CZR54895.1"/>
    </source>
</evidence>
<name>A0A1L7WQ46_9HELO</name>